<evidence type="ECO:0000313" key="3">
    <source>
        <dbReference type="Proteomes" id="UP000199230"/>
    </source>
</evidence>
<dbReference type="EMBL" id="FNPV01000001">
    <property type="protein sequence ID" value="SDY26253.1"/>
    <property type="molecule type" value="Genomic_DNA"/>
</dbReference>
<name>A0A1H3IEH3_9FIRM</name>
<organism evidence="2 3">
    <name type="scientific">Tindallia californiensis</name>
    <dbReference type="NCBI Taxonomy" id="159292"/>
    <lineage>
        <taxon>Bacteria</taxon>
        <taxon>Bacillati</taxon>
        <taxon>Bacillota</taxon>
        <taxon>Clostridia</taxon>
        <taxon>Peptostreptococcales</taxon>
        <taxon>Tindalliaceae</taxon>
        <taxon>Tindallia</taxon>
    </lineage>
</organism>
<dbReference type="Proteomes" id="UP000199230">
    <property type="component" value="Unassembled WGS sequence"/>
</dbReference>
<evidence type="ECO:0000259" key="1">
    <source>
        <dbReference type="Pfam" id="PF01966"/>
    </source>
</evidence>
<gene>
    <name evidence="2" type="ORF">SAMN05192546_101128</name>
</gene>
<keyword evidence="3" id="KW-1185">Reference proteome</keyword>
<dbReference type="Pfam" id="PF01966">
    <property type="entry name" value="HD"/>
    <property type="match status" value="1"/>
</dbReference>
<feature type="domain" description="HD" evidence="1">
    <location>
        <begin position="72"/>
        <end position="192"/>
    </location>
</feature>
<proteinExistence type="predicted"/>
<dbReference type="Gene3D" id="1.10.3210.10">
    <property type="entry name" value="Hypothetical protein af1432"/>
    <property type="match status" value="1"/>
</dbReference>
<dbReference type="AlphaFoldDB" id="A0A1H3IEH3"/>
<sequence>MKKALYAFLIYRIVEVINMSVEKKVEKADQYSKESLSKMIGGYKGIIETCEKHMRWIEKSHYFNPKGLHGPDHTQRVMILAILIGQLYRISEEEEKILIFSSLYHDIGRHNDQKDSFHGTKSVQKVKALKRRMRLNCSQELDIATMIIRYHSVDDSIAMEEHKKIQRGWSDKAYTTMSKLYLIFKDADNLDRVRINDLDIRYLRNKESVKLTSFAEDLYYFHQKESSVIPFLK</sequence>
<reference evidence="2 3" key="1">
    <citation type="submission" date="2016-10" db="EMBL/GenBank/DDBJ databases">
        <authorList>
            <person name="de Groot N.N."/>
        </authorList>
    </citation>
    <scope>NUCLEOTIDE SEQUENCE [LARGE SCALE GENOMIC DNA]</scope>
    <source>
        <strain evidence="2 3">APO</strain>
    </source>
</reference>
<dbReference type="SUPFAM" id="SSF109604">
    <property type="entry name" value="HD-domain/PDEase-like"/>
    <property type="match status" value="1"/>
</dbReference>
<dbReference type="InterPro" id="IPR003607">
    <property type="entry name" value="HD/PDEase_dom"/>
</dbReference>
<accession>A0A1H3IEH3</accession>
<evidence type="ECO:0000313" key="2">
    <source>
        <dbReference type="EMBL" id="SDY26253.1"/>
    </source>
</evidence>
<protein>
    <submittedName>
        <fullName evidence="2">HD domain-containing protein</fullName>
    </submittedName>
</protein>
<dbReference type="CDD" id="cd00077">
    <property type="entry name" value="HDc"/>
    <property type="match status" value="1"/>
</dbReference>
<dbReference type="InterPro" id="IPR006674">
    <property type="entry name" value="HD_domain"/>
</dbReference>